<dbReference type="EMBL" id="CAFBNC010000018">
    <property type="protein sequence ID" value="CAB4929140.1"/>
    <property type="molecule type" value="Genomic_DNA"/>
</dbReference>
<dbReference type="AlphaFoldDB" id="A0A6J7IE71"/>
<gene>
    <name evidence="1" type="ORF">UFOPK3733_00560</name>
</gene>
<evidence type="ECO:0000313" key="1">
    <source>
        <dbReference type="EMBL" id="CAB4929140.1"/>
    </source>
</evidence>
<sequence>MNLDQGIEADAPGEIQERHKFALIKCSGDEQYAIGAHEAGIAHIMSADREVLAQYRQRTSLASSG</sequence>
<reference evidence="1" key="1">
    <citation type="submission" date="2020-05" db="EMBL/GenBank/DDBJ databases">
        <authorList>
            <person name="Chiriac C."/>
            <person name="Salcher M."/>
            <person name="Ghai R."/>
            <person name="Kavagutti S V."/>
        </authorList>
    </citation>
    <scope>NUCLEOTIDE SEQUENCE</scope>
</reference>
<proteinExistence type="predicted"/>
<accession>A0A6J7IE71</accession>
<organism evidence="1">
    <name type="scientific">freshwater metagenome</name>
    <dbReference type="NCBI Taxonomy" id="449393"/>
    <lineage>
        <taxon>unclassified sequences</taxon>
        <taxon>metagenomes</taxon>
        <taxon>ecological metagenomes</taxon>
    </lineage>
</organism>
<name>A0A6J7IE71_9ZZZZ</name>
<protein>
    <submittedName>
        <fullName evidence="1">Unannotated protein</fullName>
    </submittedName>
</protein>